<evidence type="ECO:0000313" key="1">
    <source>
        <dbReference type="EMBL" id="GFU61605.1"/>
    </source>
</evidence>
<dbReference type="EMBL" id="BMAW01040927">
    <property type="protein sequence ID" value="GFU61605.1"/>
    <property type="molecule type" value="Genomic_DNA"/>
</dbReference>
<comment type="caution">
    <text evidence="1">The sequence shown here is derived from an EMBL/GenBank/DDBJ whole genome shotgun (WGS) entry which is preliminary data.</text>
</comment>
<keyword evidence="2" id="KW-1185">Reference proteome</keyword>
<protein>
    <submittedName>
        <fullName evidence="1">Uncharacterized protein</fullName>
    </submittedName>
</protein>
<sequence length="120" mass="14042">MPWIPKTVDQAKSIIIFPTICLFLQKSRQNSLKDENFVKTQLISHQIFFVGESFDHPRKQTILLWQFPSFPSIPQSTLLEDTLRAPVSCLPRPTRIELLPNRITFHPAFSCNRNRRRGPR</sequence>
<gene>
    <name evidence="1" type="ORF">NPIL_621711</name>
</gene>
<proteinExistence type="predicted"/>
<dbReference type="Proteomes" id="UP000887013">
    <property type="component" value="Unassembled WGS sequence"/>
</dbReference>
<evidence type="ECO:0000313" key="2">
    <source>
        <dbReference type="Proteomes" id="UP000887013"/>
    </source>
</evidence>
<reference evidence="1" key="1">
    <citation type="submission" date="2020-08" db="EMBL/GenBank/DDBJ databases">
        <title>Multicomponent nature underlies the extraordinary mechanical properties of spider dragline silk.</title>
        <authorList>
            <person name="Kono N."/>
            <person name="Nakamura H."/>
            <person name="Mori M."/>
            <person name="Yoshida Y."/>
            <person name="Ohtoshi R."/>
            <person name="Malay A.D."/>
            <person name="Moran D.A.P."/>
            <person name="Tomita M."/>
            <person name="Numata K."/>
            <person name="Arakawa K."/>
        </authorList>
    </citation>
    <scope>NUCLEOTIDE SEQUENCE</scope>
</reference>
<organism evidence="1 2">
    <name type="scientific">Nephila pilipes</name>
    <name type="common">Giant wood spider</name>
    <name type="synonym">Nephila maculata</name>
    <dbReference type="NCBI Taxonomy" id="299642"/>
    <lineage>
        <taxon>Eukaryota</taxon>
        <taxon>Metazoa</taxon>
        <taxon>Ecdysozoa</taxon>
        <taxon>Arthropoda</taxon>
        <taxon>Chelicerata</taxon>
        <taxon>Arachnida</taxon>
        <taxon>Araneae</taxon>
        <taxon>Araneomorphae</taxon>
        <taxon>Entelegynae</taxon>
        <taxon>Araneoidea</taxon>
        <taxon>Nephilidae</taxon>
        <taxon>Nephila</taxon>
    </lineage>
</organism>
<accession>A0A8X6R5L2</accession>
<dbReference type="AlphaFoldDB" id="A0A8X6R5L2"/>
<name>A0A8X6R5L2_NEPPI</name>